<feature type="region of interest" description="Disordered" evidence="7">
    <location>
        <begin position="181"/>
        <end position="213"/>
    </location>
</feature>
<reference evidence="10" key="1">
    <citation type="submission" date="2023-03" db="EMBL/GenBank/DDBJ databases">
        <title>Electrophorus voltai genome.</title>
        <authorList>
            <person name="Bian C."/>
        </authorList>
    </citation>
    <scope>NUCLEOTIDE SEQUENCE</scope>
    <source>
        <strain evidence="10">CB-2022</strain>
        <tissue evidence="10">Muscle</tissue>
    </source>
</reference>
<dbReference type="EMBL" id="JAROKS010000017">
    <property type="protein sequence ID" value="KAK1793952.1"/>
    <property type="molecule type" value="Genomic_DNA"/>
</dbReference>
<feature type="region of interest" description="Disordered" evidence="7">
    <location>
        <begin position="321"/>
        <end position="356"/>
    </location>
</feature>
<dbReference type="InterPro" id="IPR032350">
    <property type="entry name" value="Nbr1_FW"/>
</dbReference>
<dbReference type="CDD" id="cd14947">
    <property type="entry name" value="NBR1_like"/>
    <property type="match status" value="1"/>
</dbReference>
<dbReference type="Proteomes" id="UP001239994">
    <property type="component" value="Unassembled WGS sequence"/>
</dbReference>
<feature type="compositionally biased region" description="Pro residues" evidence="7">
    <location>
        <begin position="327"/>
        <end position="345"/>
    </location>
</feature>
<feature type="domain" description="PB1" evidence="9">
    <location>
        <begin position="4"/>
        <end position="85"/>
    </location>
</feature>
<evidence type="ECO:0000256" key="1">
    <source>
        <dbReference type="ARBA" id="ARBA00004419"/>
    </source>
</evidence>
<dbReference type="PANTHER" id="PTHR20930:SF4">
    <property type="entry name" value="NEXT TO BRCA1 GENE 1 PROTEIN ISOFORM X1"/>
    <property type="match status" value="1"/>
</dbReference>
<feature type="transmembrane region" description="Helical" evidence="8">
    <location>
        <begin position="998"/>
        <end position="1020"/>
    </location>
</feature>
<keyword evidence="8" id="KW-1133">Transmembrane helix</keyword>
<feature type="compositionally biased region" description="Basic and acidic residues" evidence="7">
    <location>
        <begin position="116"/>
        <end position="129"/>
    </location>
</feature>
<proteinExistence type="predicted"/>
<feature type="region of interest" description="Disordered" evidence="7">
    <location>
        <begin position="106"/>
        <end position="129"/>
    </location>
</feature>
<dbReference type="PROSITE" id="PS51745">
    <property type="entry name" value="PB1"/>
    <property type="match status" value="1"/>
</dbReference>
<sequence>MNHPVTVKVNFRGNVKKFPVVDPEKGQWETVEAWIKTTFGLCHFQVKYFDEDNEEVSINSQDEYMEALKSAFKQANQLHMNVYKMKGQAEGGAVKAEVKELRIDPRPAPPYRARAKMADKETQVTPERDSVLVKENKVTKVEEEAVPAWFRSYMDRFKDQVVREVVDKMCSEFSGQCCTHRADHPSEEPSTSGTQMATVSSTTQRTSSSTPNCSSCKGPATGGGYHCSVCPSCILCEPCSHKHDPSHHLKRTRTPLSVPERGVTPEPRFLRRGDRTVRKAERQRLKAERRQLKAEVKEIKKKLRLEKRGLLWSGAANGTCSGGLGPAPAPDPAPTPGPAPAPGPDPQSSSPEGPKVFCSTLVPTMTALFLDENLPDGTCLEPGTKFIKYWKMRNTGNISWTSETKLKFMWGNLALESREQKEVAVPFLKPGQVGVVSVAFVAPLLEGTYTSHWRLAHCGVQFGPRVWCSIVVVPSSGQKPGTHGSKPLINKPSMLGMEGMCCSGSRACENQGSSSCQQEYYIPSVDLLTAQDLLSFELLDINIVQELEKVPANTPVDMTPCMSPVPHYGPMFGKHGASLVKEDPEHTGTKKLQVVQPQRHMDSVDPQVHEEGDDDISGTQFVCETVIRSLTLEEEPEHKPRLRARASHSRSEVHDPSPFNERSLMEKIDRLPIVKRPEAPPPVQPPVILEEPIIPVFSETVIGSNENLYTDPAALEEEEGKRDEQDKDEEAGEWDEVSSQASSASSDDYIVVLPDCFDTSKPLADSMYSSAMSQPGNACTTEPEGVLDQTTAQGETVEPKPSIQNSVNKLLRTSQILNTPPLLPEVVSAPVSLSPPPNLRTHRSIKPCETGITPQGAEESRSCPPEDNADGLRSTHVEAPGSAFETCGSQDARLRHGGLTEGLVKGALSVAASAYKALFTGQSSSTQSSSLNKAASMADNKGIRRLSKWLDYGSINGEEQWDSCPTCQGTGRIPRGQEAQLVAVIPCSDQRLKPRHTKLYVCLSVLLCLLICSLILFFLFPRSIEVSTITLQSSVIYFTPNNVEMIITNKLNLSNQNFVTVQAHDLELQALIYETVVGKTKMPNVTTLLPRSEKTFTVVTNITIEDPGLNAYCKSGSIQIHTLFLHLQMTIRVSYLSHGEQLSMDTYEYIDCGTNSTVPHSFPQLH</sequence>
<feature type="compositionally biased region" description="Acidic residues" evidence="7">
    <location>
        <begin position="726"/>
        <end position="736"/>
    </location>
</feature>
<name>A0AAD9DWB1_9TELE</name>
<dbReference type="InterPro" id="IPR000270">
    <property type="entry name" value="PB1_dom"/>
</dbReference>
<dbReference type="FunFam" id="2.60.40.10:FF:000199">
    <property type="entry name" value="next to BRCA1 gene 1 protein-like"/>
    <property type="match status" value="1"/>
</dbReference>
<dbReference type="GO" id="GO:0016236">
    <property type="term" value="P:macroautophagy"/>
    <property type="evidence" value="ECO:0007669"/>
    <property type="project" value="TreeGrafter"/>
</dbReference>
<dbReference type="InterPro" id="IPR048509">
    <property type="entry name" value="TMEM106_C"/>
</dbReference>
<feature type="region of interest" description="Disordered" evidence="7">
    <location>
        <begin position="244"/>
        <end position="267"/>
    </location>
</feature>
<evidence type="ECO:0000256" key="2">
    <source>
        <dbReference type="ARBA" id="ARBA00022723"/>
    </source>
</evidence>
<protein>
    <recommendedName>
        <fullName evidence="9">PB1 domain-containing protein</fullName>
    </recommendedName>
</protein>
<evidence type="ECO:0000256" key="3">
    <source>
        <dbReference type="ARBA" id="ARBA00022771"/>
    </source>
</evidence>
<dbReference type="Pfam" id="PF21002">
    <property type="entry name" value="TMEM106_N"/>
    <property type="match status" value="1"/>
</dbReference>
<dbReference type="PANTHER" id="PTHR20930">
    <property type="entry name" value="OVARIAN CARCINOMA ANTIGEN CA125-RELATED"/>
    <property type="match status" value="1"/>
</dbReference>
<dbReference type="InterPro" id="IPR048511">
    <property type="entry name" value="TMEM106_N"/>
</dbReference>
<evidence type="ECO:0000313" key="10">
    <source>
        <dbReference type="EMBL" id="KAK1793952.1"/>
    </source>
</evidence>
<keyword evidence="2" id="KW-0479">Metal-binding</keyword>
<feature type="coiled-coil region" evidence="6">
    <location>
        <begin position="270"/>
        <end position="309"/>
    </location>
</feature>
<feature type="region of interest" description="Disordered" evidence="7">
    <location>
        <begin position="633"/>
        <end position="659"/>
    </location>
</feature>
<feature type="region of interest" description="Disordered" evidence="7">
    <location>
        <begin position="852"/>
        <end position="873"/>
    </location>
</feature>
<feature type="compositionally biased region" description="Low complexity" evidence="7">
    <location>
        <begin position="198"/>
        <end position="210"/>
    </location>
</feature>
<dbReference type="GO" id="GO:0043130">
    <property type="term" value="F:ubiquitin binding"/>
    <property type="evidence" value="ECO:0007669"/>
    <property type="project" value="TreeGrafter"/>
</dbReference>
<keyword evidence="11" id="KW-1185">Reference proteome</keyword>
<dbReference type="InterPro" id="IPR013783">
    <property type="entry name" value="Ig-like_fold"/>
</dbReference>
<feature type="compositionally biased region" description="Polar residues" evidence="7">
    <location>
        <begin position="188"/>
        <end position="197"/>
    </location>
</feature>
<evidence type="ECO:0000259" key="9">
    <source>
        <dbReference type="PROSITE" id="PS51745"/>
    </source>
</evidence>
<dbReference type="InterPro" id="IPR043145">
    <property type="entry name" value="Znf_ZZ_sf"/>
</dbReference>
<keyword evidence="6" id="KW-0175">Coiled coil</keyword>
<dbReference type="Gene3D" id="2.60.40.10">
    <property type="entry name" value="Immunoglobulins"/>
    <property type="match status" value="1"/>
</dbReference>
<dbReference type="GO" id="GO:0000407">
    <property type="term" value="C:phagophore assembly site"/>
    <property type="evidence" value="ECO:0007669"/>
    <property type="project" value="TreeGrafter"/>
</dbReference>
<organism evidence="10 11">
    <name type="scientific">Electrophorus voltai</name>
    <dbReference type="NCBI Taxonomy" id="2609070"/>
    <lineage>
        <taxon>Eukaryota</taxon>
        <taxon>Metazoa</taxon>
        <taxon>Chordata</taxon>
        <taxon>Craniata</taxon>
        <taxon>Vertebrata</taxon>
        <taxon>Euteleostomi</taxon>
        <taxon>Actinopterygii</taxon>
        <taxon>Neopterygii</taxon>
        <taxon>Teleostei</taxon>
        <taxon>Ostariophysi</taxon>
        <taxon>Gymnotiformes</taxon>
        <taxon>Gymnotoidei</taxon>
        <taxon>Gymnotidae</taxon>
        <taxon>Electrophorus</taxon>
    </lineage>
</organism>
<dbReference type="Pfam" id="PF16158">
    <property type="entry name" value="N_BRCA1_IG"/>
    <property type="match status" value="1"/>
</dbReference>
<dbReference type="GO" id="GO:0005776">
    <property type="term" value="C:autophagosome"/>
    <property type="evidence" value="ECO:0007669"/>
    <property type="project" value="UniProtKB-SubCell"/>
</dbReference>
<dbReference type="Gene3D" id="3.10.20.90">
    <property type="entry name" value="Phosphatidylinositol 3-kinase Catalytic Subunit, Chain A, domain 1"/>
    <property type="match status" value="1"/>
</dbReference>
<feature type="region of interest" description="Disordered" evidence="7">
    <location>
        <begin position="713"/>
        <end position="745"/>
    </location>
</feature>
<dbReference type="SMART" id="SM00666">
    <property type="entry name" value="PB1"/>
    <property type="match status" value="1"/>
</dbReference>
<keyword evidence="3" id="KW-0863">Zinc-finger</keyword>
<dbReference type="AlphaFoldDB" id="A0AAD9DWB1"/>
<dbReference type="Gene3D" id="3.30.60.90">
    <property type="match status" value="1"/>
</dbReference>
<comment type="caution">
    <text evidence="10">The sequence shown here is derived from an EMBL/GenBank/DDBJ whole genome shotgun (WGS) entry which is preliminary data.</text>
</comment>
<dbReference type="GO" id="GO:0008270">
    <property type="term" value="F:zinc ion binding"/>
    <property type="evidence" value="ECO:0007669"/>
    <property type="project" value="UniProtKB-KW"/>
</dbReference>
<dbReference type="FunFam" id="3.10.20.90:FF:000072">
    <property type="entry name" value="Next to BRCA1 gene 1 protein"/>
    <property type="match status" value="1"/>
</dbReference>
<keyword evidence="8" id="KW-0812">Transmembrane</keyword>
<dbReference type="SUPFAM" id="SSF54277">
    <property type="entry name" value="CAD &amp; PB1 domains"/>
    <property type="match status" value="1"/>
</dbReference>
<keyword evidence="8" id="KW-0472">Membrane</keyword>
<keyword evidence="4" id="KW-0862">Zinc</keyword>
<accession>A0AAD9DWB1</accession>
<keyword evidence="5" id="KW-0968">Cytoplasmic vesicle</keyword>
<gene>
    <name evidence="10" type="ORF">P4O66_010866</name>
</gene>
<evidence type="ECO:0000256" key="5">
    <source>
        <dbReference type="ARBA" id="ARBA00023329"/>
    </source>
</evidence>
<dbReference type="Pfam" id="PF07092">
    <property type="entry name" value="TMEM106"/>
    <property type="match status" value="1"/>
</dbReference>
<dbReference type="SUPFAM" id="SSF57850">
    <property type="entry name" value="RING/U-box"/>
    <property type="match status" value="1"/>
</dbReference>
<comment type="subcellular location">
    <subcellularLocation>
        <location evidence="1">Cytoplasmic vesicle</location>
        <location evidence="1">Autophagosome</location>
    </subcellularLocation>
</comment>
<evidence type="ECO:0000256" key="4">
    <source>
        <dbReference type="ARBA" id="ARBA00022833"/>
    </source>
</evidence>
<evidence type="ECO:0000256" key="7">
    <source>
        <dbReference type="SAM" id="MobiDB-lite"/>
    </source>
</evidence>
<evidence type="ECO:0000256" key="8">
    <source>
        <dbReference type="SAM" id="Phobius"/>
    </source>
</evidence>
<evidence type="ECO:0000256" key="6">
    <source>
        <dbReference type="SAM" id="Coils"/>
    </source>
</evidence>
<dbReference type="Pfam" id="PF00564">
    <property type="entry name" value="PB1"/>
    <property type="match status" value="1"/>
</dbReference>
<dbReference type="GO" id="GO:0031410">
    <property type="term" value="C:cytoplasmic vesicle"/>
    <property type="evidence" value="ECO:0007669"/>
    <property type="project" value="UniProtKB-KW"/>
</dbReference>
<dbReference type="InterPro" id="IPR053793">
    <property type="entry name" value="PB1-like"/>
</dbReference>
<evidence type="ECO:0000313" key="11">
    <source>
        <dbReference type="Proteomes" id="UP001239994"/>
    </source>
</evidence>